<dbReference type="InterPro" id="IPR034907">
    <property type="entry name" value="NDK-like_dom"/>
</dbReference>
<dbReference type="AlphaFoldDB" id="A0A0P1ARH8"/>
<name>A0A0P1ARH8_PLAHL</name>
<evidence type="ECO:0000259" key="6">
    <source>
        <dbReference type="SMART" id="SM00562"/>
    </source>
</evidence>
<keyword evidence="3" id="KW-0378">Hydrolase</keyword>
<evidence type="ECO:0000256" key="4">
    <source>
        <dbReference type="ARBA" id="ARBA00023134"/>
    </source>
</evidence>
<dbReference type="OrthoDB" id="771136at2759"/>
<dbReference type="GeneID" id="36409284"/>
<dbReference type="InterPro" id="IPR004130">
    <property type="entry name" value="Gpn"/>
</dbReference>
<dbReference type="InterPro" id="IPR030231">
    <property type="entry name" value="Gpn2"/>
</dbReference>
<dbReference type="SUPFAM" id="SSF54919">
    <property type="entry name" value="Nucleoside diphosphate kinase, NDK"/>
    <property type="match status" value="1"/>
</dbReference>
<evidence type="ECO:0000256" key="2">
    <source>
        <dbReference type="ARBA" id="ARBA00022741"/>
    </source>
</evidence>
<dbReference type="EMBL" id="CCYD01000810">
    <property type="protein sequence ID" value="CEG43952.1"/>
    <property type="molecule type" value="Genomic_DNA"/>
</dbReference>
<keyword evidence="8" id="KW-1185">Reference proteome</keyword>
<organism evidence="7 8">
    <name type="scientific">Plasmopara halstedii</name>
    <name type="common">Downy mildew of sunflower</name>
    <dbReference type="NCBI Taxonomy" id="4781"/>
    <lineage>
        <taxon>Eukaryota</taxon>
        <taxon>Sar</taxon>
        <taxon>Stramenopiles</taxon>
        <taxon>Oomycota</taxon>
        <taxon>Peronosporomycetes</taxon>
        <taxon>Peronosporales</taxon>
        <taxon>Peronosporaceae</taxon>
        <taxon>Plasmopara</taxon>
    </lineage>
</organism>
<dbReference type="CDD" id="cd17871">
    <property type="entry name" value="GPN2"/>
    <property type="match status" value="1"/>
</dbReference>
<dbReference type="Gene3D" id="3.30.70.141">
    <property type="entry name" value="Nucleoside diphosphate kinase-like domain"/>
    <property type="match status" value="1"/>
</dbReference>
<dbReference type="GO" id="GO:0008233">
    <property type="term" value="F:peptidase activity"/>
    <property type="evidence" value="ECO:0007669"/>
    <property type="project" value="UniProtKB-KW"/>
</dbReference>
<dbReference type="InterPro" id="IPR027417">
    <property type="entry name" value="P-loop_NTPase"/>
</dbReference>
<comment type="caution">
    <text evidence="5">Lacks conserved residue(s) required for the propagation of feature annotation.</text>
</comment>
<evidence type="ECO:0000256" key="3">
    <source>
        <dbReference type="ARBA" id="ARBA00022801"/>
    </source>
</evidence>
<dbReference type="RefSeq" id="XP_024580321.1">
    <property type="nucleotide sequence ID" value="XM_024729999.1"/>
</dbReference>
<comment type="similarity">
    <text evidence="5">Belongs to the NDK family.</text>
</comment>
<feature type="domain" description="Nucleoside diphosphate kinase-like" evidence="6">
    <location>
        <begin position="20"/>
        <end position="181"/>
    </location>
</feature>
<protein>
    <submittedName>
        <fullName evidence="7">Aspartyl protease family</fullName>
    </submittedName>
</protein>
<dbReference type="SMART" id="SM00562">
    <property type="entry name" value="NDK"/>
    <property type="match status" value="1"/>
</dbReference>
<dbReference type="InterPro" id="IPR036850">
    <property type="entry name" value="NDK-like_dom_sf"/>
</dbReference>
<dbReference type="PANTHER" id="PTHR21231">
    <property type="entry name" value="XPA-BINDING PROTEIN 1-RELATED"/>
    <property type="match status" value="1"/>
</dbReference>
<dbReference type="GO" id="GO:0005525">
    <property type="term" value="F:GTP binding"/>
    <property type="evidence" value="ECO:0007669"/>
    <property type="project" value="UniProtKB-KW"/>
</dbReference>
<dbReference type="STRING" id="4781.A0A0P1ARH8"/>
<dbReference type="FunFam" id="3.40.50.300:FF:000338">
    <property type="entry name" value="GPN-loop GTPase 2"/>
    <property type="match status" value="1"/>
</dbReference>
<evidence type="ECO:0000313" key="8">
    <source>
        <dbReference type="Proteomes" id="UP000054928"/>
    </source>
</evidence>
<dbReference type="SUPFAM" id="SSF52540">
    <property type="entry name" value="P-loop containing nucleoside triphosphate hydrolases"/>
    <property type="match status" value="1"/>
</dbReference>
<evidence type="ECO:0000256" key="5">
    <source>
        <dbReference type="PROSITE-ProRule" id="PRU00706"/>
    </source>
</evidence>
<dbReference type="Proteomes" id="UP000054928">
    <property type="component" value="Unassembled WGS sequence"/>
</dbReference>
<comment type="similarity">
    <text evidence="1">Belongs to the GPN-loop GTPase family.</text>
</comment>
<evidence type="ECO:0000313" key="7">
    <source>
        <dbReference type="EMBL" id="CEG43952.1"/>
    </source>
</evidence>
<keyword evidence="7" id="KW-0645">Protease</keyword>
<dbReference type="PANTHER" id="PTHR21231:SF3">
    <property type="entry name" value="GPN-LOOP GTPASE 2"/>
    <property type="match status" value="1"/>
</dbReference>
<dbReference type="PROSITE" id="PS51374">
    <property type="entry name" value="NDPK_LIKE"/>
    <property type="match status" value="1"/>
</dbReference>
<dbReference type="GO" id="GO:0005737">
    <property type="term" value="C:cytoplasm"/>
    <property type="evidence" value="ECO:0007669"/>
    <property type="project" value="TreeGrafter"/>
</dbReference>
<dbReference type="Gene3D" id="3.40.50.300">
    <property type="entry name" value="P-loop containing nucleotide triphosphate hydrolases"/>
    <property type="match status" value="1"/>
</dbReference>
<dbReference type="Pfam" id="PF03029">
    <property type="entry name" value="ATP_bind_1"/>
    <property type="match status" value="1"/>
</dbReference>
<keyword evidence="2" id="KW-0547">Nucleotide-binding</keyword>
<reference evidence="8" key="1">
    <citation type="submission" date="2014-09" db="EMBL/GenBank/DDBJ databases">
        <authorList>
            <person name="Sharma Rahul"/>
            <person name="Thines Marco"/>
        </authorList>
    </citation>
    <scope>NUCLEOTIDE SEQUENCE [LARGE SCALE GENOMIC DNA]</scope>
</reference>
<evidence type="ECO:0000256" key="1">
    <source>
        <dbReference type="ARBA" id="ARBA00005290"/>
    </source>
</evidence>
<proteinExistence type="inferred from homology"/>
<accession>A0A0P1ARH8</accession>
<sequence>MKKTPSTSRKDPSDADLNQLQITVLLLQADALEHDEAVRQELQRWGFQVQQQMLISLSPEAAQTFVLEVCNLNSIRYQNPLADKLICNETSSVVLTEVDDFAIQALSSGPTLVLGVAKSNAVADLIKLVGPADPAAWNESATPCLRAQFAKDAPRKLGLRCSENAATVQEELNFLSQHTSDFTTTRRKDLSLELEHVSKLNASVALKHLLHFVFPPHLQHATSAGRLFVFGLYGPLDANCKLRSGIKGLHEVTDREVKIMATRMEREDLLAVYQMGALIQEEEDQVVRQFDHMLTRFPQYTRRDIITLFAGLPRDTDGNLSFHEMQQIIFNERLRRVACMKEWVHPALAKCVRNPFARTLSVTQSDGLVNGAPASMFCKNVGNTNSANATYVARLLHSQVYQICHMEDGNSPHLTQNVRLIRSDNSQTCKIPWNSSCRFQRTELRPPGSGKTTYCNGMQQFLQAKGRDVAVVNMDPANEQLPYVADIDVAEMVCLEKVMEELDLGPNGGLVYCMDYIDMNFEWLEEKLTMLQNKYLLFDFPGQVELYTHTTSVHNILHKLQKIGYHLAVVHLVDAHHCTDSFKFISVVMLSLSSMVRLELPHINVFSKVDLMEQYGKLAFNLDFYTDVLDLRYLLNRFDDSDEFQDTTSHCLECPKIQKHLSKRFDQMTEALIQVIEDFSLVSFLPLQIQDPMTLEKVNAAIEKASGYVYQSQDFQAGYVKDITLEDSIVHEIQEKYLN</sequence>
<dbReference type="GO" id="GO:0003924">
    <property type="term" value="F:GTPase activity"/>
    <property type="evidence" value="ECO:0007669"/>
    <property type="project" value="TreeGrafter"/>
</dbReference>
<dbReference type="GO" id="GO:0006508">
    <property type="term" value="P:proteolysis"/>
    <property type="evidence" value="ECO:0007669"/>
    <property type="project" value="UniProtKB-KW"/>
</dbReference>
<keyword evidence="4" id="KW-0342">GTP-binding</keyword>